<dbReference type="InterPro" id="IPR007208">
    <property type="entry name" value="MrpF/PhaF-like"/>
</dbReference>
<evidence type="ECO:0000313" key="9">
    <source>
        <dbReference type="EMBL" id="OSJ04583.1"/>
    </source>
</evidence>
<protein>
    <submittedName>
        <fullName evidence="9">K+/H+ antiporter subunit F</fullName>
    </submittedName>
</protein>
<keyword evidence="6 8" id="KW-1133">Transmembrane helix</keyword>
<dbReference type="OrthoDB" id="9800226at2"/>
<dbReference type="PANTHER" id="PTHR34702:SF1">
    <property type="entry name" value="NA(+)_H(+) ANTIPORTER SUBUNIT F"/>
    <property type="match status" value="1"/>
</dbReference>
<sequence length="93" mass="9980">MSQLLLIYALVAAQVLLVLAIGCGAARIFRGPRAQDRVLGFDTLSVNAMLLLLTFGIRSGETLYFEAALAMALFGFVGTVALAKFLLRGEVME</sequence>
<accession>A0A1X3F8J0</accession>
<feature type="transmembrane region" description="Helical" evidence="8">
    <location>
        <begin position="63"/>
        <end position="87"/>
    </location>
</feature>
<evidence type="ECO:0000313" key="10">
    <source>
        <dbReference type="EMBL" id="OSJ20278.1"/>
    </source>
</evidence>
<feature type="transmembrane region" description="Helical" evidence="8">
    <location>
        <begin position="6"/>
        <end position="26"/>
    </location>
</feature>
<feature type="transmembrane region" description="Helical" evidence="8">
    <location>
        <begin position="38"/>
        <end position="57"/>
    </location>
</feature>
<comment type="similarity">
    <text evidence="2">Belongs to the CPA3 antiporters (TC 2.A.63) subunit F family.</text>
</comment>
<keyword evidence="12" id="KW-1185">Reference proteome</keyword>
<evidence type="ECO:0000256" key="4">
    <source>
        <dbReference type="ARBA" id="ARBA00022475"/>
    </source>
</evidence>
<dbReference type="PANTHER" id="PTHR34702">
    <property type="entry name" value="NA(+)/H(+) ANTIPORTER SUBUNIT F1"/>
    <property type="match status" value="1"/>
</dbReference>
<dbReference type="Proteomes" id="UP000193884">
    <property type="component" value="Unassembled WGS sequence"/>
</dbReference>
<dbReference type="NCBIfam" id="NF004812">
    <property type="entry name" value="PRK06161.1"/>
    <property type="match status" value="1"/>
</dbReference>
<evidence type="ECO:0000256" key="5">
    <source>
        <dbReference type="ARBA" id="ARBA00022692"/>
    </source>
</evidence>
<evidence type="ECO:0000256" key="7">
    <source>
        <dbReference type="ARBA" id="ARBA00023136"/>
    </source>
</evidence>
<keyword evidence="5 8" id="KW-0812">Transmembrane</keyword>
<keyword evidence="3" id="KW-0813">Transport</keyword>
<evidence type="ECO:0000313" key="12">
    <source>
        <dbReference type="Proteomes" id="UP000193884"/>
    </source>
</evidence>
<keyword evidence="4" id="KW-1003">Cell membrane</keyword>
<name>A0A1X3F8J0_9BRAD</name>
<reference evidence="11 12" key="1">
    <citation type="submission" date="2017-03" db="EMBL/GenBank/DDBJ databases">
        <title>Whole genome sequences of fourteen strains of Bradyrhizobium canariense and one strain of Bradyrhizobium japonicum isolated from Lupinus (Papilionoideae: Genisteae) species in Algeria.</title>
        <authorList>
            <person name="Crovadore J."/>
            <person name="Chekireb D."/>
            <person name="Brachmann A."/>
            <person name="Chablais R."/>
            <person name="Cochard B."/>
            <person name="Lefort F."/>
        </authorList>
    </citation>
    <scope>NUCLEOTIDE SEQUENCE [LARGE SCALE GENOMIC DNA]</scope>
    <source>
        <strain evidence="9 11">UBMA195</strain>
        <strain evidence="10 12">UBMAN05</strain>
    </source>
</reference>
<comment type="caution">
    <text evidence="9">The sequence shown here is derived from an EMBL/GenBank/DDBJ whole genome shotgun (WGS) entry which is preliminary data.</text>
</comment>
<evidence type="ECO:0000256" key="1">
    <source>
        <dbReference type="ARBA" id="ARBA00004651"/>
    </source>
</evidence>
<evidence type="ECO:0000256" key="6">
    <source>
        <dbReference type="ARBA" id="ARBA00022989"/>
    </source>
</evidence>
<dbReference type="EMBL" id="NAFK01000178">
    <property type="protein sequence ID" value="OSJ20278.1"/>
    <property type="molecule type" value="Genomic_DNA"/>
</dbReference>
<evidence type="ECO:0000313" key="11">
    <source>
        <dbReference type="Proteomes" id="UP000193553"/>
    </source>
</evidence>
<proteinExistence type="inferred from homology"/>
<dbReference type="Pfam" id="PF04066">
    <property type="entry name" value="MrpF_PhaF"/>
    <property type="match status" value="1"/>
</dbReference>
<dbReference type="EMBL" id="NAFI01000184">
    <property type="protein sequence ID" value="OSJ04583.1"/>
    <property type="molecule type" value="Genomic_DNA"/>
</dbReference>
<comment type="subcellular location">
    <subcellularLocation>
        <location evidence="1">Cell membrane</location>
        <topology evidence="1">Multi-pass membrane protein</topology>
    </subcellularLocation>
</comment>
<dbReference type="RefSeq" id="WP_018458531.1">
    <property type="nucleotide sequence ID" value="NZ_JAFBBN010000001.1"/>
</dbReference>
<evidence type="ECO:0000256" key="8">
    <source>
        <dbReference type="SAM" id="Phobius"/>
    </source>
</evidence>
<evidence type="ECO:0000256" key="2">
    <source>
        <dbReference type="ARBA" id="ARBA00009212"/>
    </source>
</evidence>
<dbReference type="AlphaFoldDB" id="A0A1X3F8J0"/>
<dbReference type="GO" id="GO:0015385">
    <property type="term" value="F:sodium:proton antiporter activity"/>
    <property type="evidence" value="ECO:0007669"/>
    <property type="project" value="TreeGrafter"/>
</dbReference>
<dbReference type="GO" id="GO:0005886">
    <property type="term" value="C:plasma membrane"/>
    <property type="evidence" value="ECO:0007669"/>
    <property type="project" value="UniProtKB-SubCell"/>
</dbReference>
<dbReference type="Proteomes" id="UP000193553">
    <property type="component" value="Unassembled WGS sequence"/>
</dbReference>
<evidence type="ECO:0000256" key="3">
    <source>
        <dbReference type="ARBA" id="ARBA00022448"/>
    </source>
</evidence>
<keyword evidence="7 8" id="KW-0472">Membrane</keyword>
<gene>
    <name evidence="10" type="ORF">BST63_37610</name>
    <name evidence="9" type="ORF">BSZ18_27780</name>
</gene>
<organism evidence="9 11">
    <name type="scientific">Bradyrhizobium canariense</name>
    <dbReference type="NCBI Taxonomy" id="255045"/>
    <lineage>
        <taxon>Bacteria</taxon>
        <taxon>Pseudomonadati</taxon>
        <taxon>Pseudomonadota</taxon>
        <taxon>Alphaproteobacteria</taxon>
        <taxon>Hyphomicrobiales</taxon>
        <taxon>Nitrobacteraceae</taxon>
        <taxon>Bradyrhizobium</taxon>
    </lineage>
</organism>